<reference evidence="1 2" key="1">
    <citation type="submission" date="2020-04" db="EMBL/GenBank/DDBJ databases">
        <title>Complete genome of a Psychrophilic, Marine, Gas Vacuolate Bacterium Polaromonas vacuolata KCTC 22033T.</title>
        <authorList>
            <person name="Hwang K."/>
            <person name="Kim K.M."/>
        </authorList>
    </citation>
    <scope>NUCLEOTIDE SEQUENCE [LARGE SCALE GENOMIC DNA]</scope>
    <source>
        <strain evidence="1 2">KCTC 22033</strain>
    </source>
</reference>
<sequence length="418" mass="45901">MYHQCKKIVLLRDQFLLFEILRMKKILILSFLSFAIHAQAQTQTPLSVDWQKIQAQARGQTVYFNAWGGSEVTNAYIDWAAKEVKSRYGVALRHVKVTDTADVVKRVQTEMAAGRVKNGSVDLIWLNGENFGHLKNANLLYGPWAETLPNWGAVDLNKPVRSDFSVPTDGLESPWGTAQLTFIADKKTTVMPPHSAKEWLQFAKANPGRTSYPKPPDFHGTTFLKQLLIELTPNPVLLQQPVNAAVFKTATAPLWDFLDQLHPLQWREGKAFPASAAAMHRMLADGVLRLSLTFNPNEAANLIASFQLPASAYSFGFTAGTLGNVHFVAIPINAKAKAGAQVVANFLLSPEAQARKADISVWGDGSVLDVAKLPAALQASFAKKVPGALLVSVPLLAEPHASWVDALEAEWLKRYGSN</sequence>
<proteinExistence type="predicted"/>
<dbReference type="SUPFAM" id="SSF53850">
    <property type="entry name" value="Periplasmic binding protein-like II"/>
    <property type="match status" value="1"/>
</dbReference>
<name>A0A6H2H6T7_9BURK</name>
<dbReference type="Gene3D" id="3.40.190.10">
    <property type="entry name" value="Periplasmic binding protein-like II"/>
    <property type="match status" value="2"/>
</dbReference>
<dbReference type="PIRSF" id="PIRSF029172">
    <property type="entry name" value="UCP029172_ABC_sbc_YnjB"/>
    <property type="match status" value="1"/>
</dbReference>
<dbReference type="InterPro" id="IPR006059">
    <property type="entry name" value="SBP"/>
</dbReference>
<keyword evidence="2" id="KW-1185">Reference proteome</keyword>
<dbReference type="NCBIfam" id="NF008633">
    <property type="entry name" value="PRK11622.1"/>
    <property type="match status" value="1"/>
</dbReference>
<dbReference type="Proteomes" id="UP000502041">
    <property type="component" value="Chromosome"/>
</dbReference>
<evidence type="ECO:0000313" key="2">
    <source>
        <dbReference type="Proteomes" id="UP000502041"/>
    </source>
</evidence>
<dbReference type="KEGG" id="pvac:HC248_00872"/>
<accession>A0A6H2H6T7</accession>
<evidence type="ECO:0000313" key="1">
    <source>
        <dbReference type="EMBL" id="QJC55591.1"/>
    </source>
</evidence>
<dbReference type="AlphaFoldDB" id="A0A6H2H6T7"/>
<dbReference type="EMBL" id="CP051461">
    <property type="protein sequence ID" value="QJC55591.1"/>
    <property type="molecule type" value="Genomic_DNA"/>
</dbReference>
<dbReference type="PANTHER" id="PTHR42779">
    <property type="entry name" value="PROTEIN YNJB"/>
    <property type="match status" value="1"/>
</dbReference>
<organism evidence="1 2">
    <name type="scientific">Polaromonas vacuolata</name>
    <dbReference type="NCBI Taxonomy" id="37448"/>
    <lineage>
        <taxon>Bacteria</taxon>
        <taxon>Pseudomonadati</taxon>
        <taxon>Pseudomonadota</taxon>
        <taxon>Betaproteobacteria</taxon>
        <taxon>Burkholderiales</taxon>
        <taxon>Comamonadaceae</taxon>
        <taxon>Polaromonas</taxon>
    </lineage>
</organism>
<dbReference type="InterPro" id="IPR027020">
    <property type="entry name" value="YnjB"/>
</dbReference>
<dbReference type="PANTHER" id="PTHR42779:SF1">
    <property type="entry name" value="PROTEIN YNJB"/>
    <property type="match status" value="1"/>
</dbReference>
<gene>
    <name evidence="1" type="primary">ynjB</name>
    <name evidence="1" type="ORF">HC248_00872</name>
</gene>
<protein>
    <submittedName>
        <fullName evidence="1">Protein YnjB</fullName>
    </submittedName>
</protein>
<dbReference type="Pfam" id="PF13416">
    <property type="entry name" value="SBP_bac_8"/>
    <property type="match status" value="1"/>
</dbReference>